<sequence length="184" mass="20553">VSTDNSQVLSGINLRKIYGDREVVKGISIKVNRGEVVGLLGPNGAGKTTTFYMITGMIRPNEGIVKLNGTDITKLPMYKRARYGIGYLAQESSVFTKLSVEDNLRLVLEMTTLTKEEQAQRLEKLLEDFSITHIRKNKAFNLSGGERRRTEIARALVIEPNFILLDEPFSGIDPIAVEDIQQII</sequence>
<organism evidence="5">
    <name type="scientific">marine metagenome</name>
    <dbReference type="NCBI Taxonomy" id="408172"/>
    <lineage>
        <taxon>unclassified sequences</taxon>
        <taxon>metagenomes</taxon>
        <taxon>ecological metagenomes</taxon>
    </lineage>
</organism>
<dbReference type="Gene3D" id="3.40.50.300">
    <property type="entry name" value="P-loop containing nucleotide triphosphate hydrolases"/>
    <property type="match status" value="1"/>
</dbReference>
<feature type="non-terminal residue" evidence="5">
    <location>
        <position position="1"/>
    </location>
</feature>
<dbReference type="EMBL" id="UINC01166559">
    <property type="protein sequence ID" value="SVD68580.1"/>
    <property type="molecule type" value="Genomic_DNA"/>
</dbReference>
<evidence type="ECO:0000256" key="2">
    <source>
        <dbReference type="ARBA" id="ARBA00022741"/>
    </source>
</evidence>
<dbReference type="GO" id="GO:0005524">
    <property type="term" value="F:ATP binding"/>
    <property type="evidence" value="ECO:0007669"/>
    <property type="project" value="UniProtKB-KW"/>
</dbReference>
<evidence type="ECO:0000256" key="3">
    <source>
        <dbReference type="ARBA" id="ARBA00022840"/>
    </source>
</evidence>
<protein>
    <recommendedName>
        <fullName evidence="4">ABC transporter domain-containing protein</fullName>
    </recommendedName>
</protein>
<reference evidence="5" key="1">
    <citation type="submission" date="2018-05" db="EMBL/GenBank/DDBJ databases">
        <authorList>
            <person name="Lanie J.A."/>
            <person name="Ng W.-L."/>
            <person name="Kazmierczak K.M."/>
            <person name="Andrzejewski T.M."/>
            <person name="Davidsen T.M."/>
            <person name="Wayne K.J."/>
            <person name="Tettelin H."/>
            <person name="Glass J.I."/>
            <person name="Rusch D."/>
            <person name="Podicherti R."/>
            <person name="Tsui H.-C.T."/>
            <person name="Winkler M.E."/>
        </authorList>
    </citation>
    <scope>NUCLEOTIDE SEQUENCE</scope>
</reference>
<keyword evidence="1" id="KW-0813">Transport</keyword>
<dbReference type="InterPro" id="IPR027417">
    <property type="entry name" value="P-loop_NTPase"/>
</dbReference>
<dbReference type="AlphaFoldDB" id="A0A382XCL8"/>
<keyword evidence="2" id="KW-0547">Nucleotide-binding</keyword>
<dbReference type="Pfam" id="PF00005">
    <property type="entry name" value="ABC_tran"/>
    <property type="match status" value="1"/>
</dbReference>
<dbReference type="GO" id="GO:0016887">
    <property type="term" value="F:ATP hydrolysis activity"/>
    <property type="evidence" value="ECO:0007669"/>
    <property type="project" value="InterPro"/>
</dbReference>
<dbReference type="InterPro" id="IPR003439">
    <property type="entry name" value="ABC_transporter-like_ATP-bd"/>
</dbReference>
<feature type="domain" description="ABC transporter" evidence="4">
    <location>
        <begin position="9"/>
        <end position="183"/>
    </location>
</feature>
<dbReference type="SUPFAM" id="SSF52540">
    <property type="entry name" value="P-loop containing nucleoside triphosphate hydrolases"/>
    <property type="match status" value="1"/>
</dbReference>
<dbReference type="InterPro" id="IPR051120">
    <property type="entry name" value="ABC_AA/LPS_Transport"/>
</dbReference>
<evidence type="ECO:0000256" key="1">
    <source>
        <dbReference type="ARBA" id="ARBA00022448"/>
    </source>
</evidence>
<keyword evidence="3" id="KW-0067">ATP-binding</keyword>
<dbReference type="PROSITE" id="PS50893">
    <property type="entry name" value="ABC_TRANSPORTER_2"/>
    <property type="match status" value="1"/>
</dbReference>
<proteinExistence type="predicted"/>
<accession>A0A382XCL8</accession>
<evidence type="ECO:0000259" key="4">
    <source>
        <dbReference type="PROSITE" id="PS50893"/>
    </source>
</evidence>
<dbReference type="GO" id="GO:0055085">
    <property type="term" value="P:transmembrane transport"/>
    <property type="evidence" value="ECO:0007669"/>
    <property type="project" value="InterPro"/>
</dbReference>
<feature type="non-terminal residue" evidence="5">
    <location>
        <position position="184"/>
    </location>
</feature>
<dbReference type="PANTHER" id="PTHR45772:SF10">
    <property type="entry name" value="LIPOPOLYSACCHARIDE EXPORT SYSTEM ATP-BINDING PROTEIN LPTB"/>
    <property type="match status" value="1"/>
</dbReference>
<name>A0A382XCL8_9ZZZZ</name>
<dbReference type="PANTHER" id="PTHR45772">
    <property type="entry name" value="CONSERVED COMPONENT OF ABC TRANSPORTER FOR NATURAL AMINO ACIDS-RELATED"/>
    <property type="match status" value="1"/>
</dbReference>
<gene>
    <name evidence="5" type="ORF">METZ01_LOCUS421434</name>
</gene>
<dbReference type="InterPro" id="IPR030921">
    <property type="entry name" value="LPS_export_LptB"/>
</dbReference>
<dbReference type="GO" id="GO:0043190">
    <property type="term" value="C:ATP-binding cassette (ABC) transporter complex"/>
    <property type="evidence" value="ECO:0007669"/>
    <property type="project" value="InterPro"/>
</dbReference>
<evidence type="ECO:0000313" key="5">
    <source>
        <dbReference type="EMBL" id="SVD68580.1"/>
    </source>
</evidence>
<dbReference type="NCBIfam" id="TIGR04406">
    <property type="entry name" value="LPS_export_lptB"/>
    <property type="match status" value="1"/>
</dbReference>